<dbReference type="Proteomes" id="UP001432322">
    <property type="component" value="Unassembled WGS sequence"/>
</dbReference>
<accession>A0AAV5W7G3</accession>
<gene>
    <name evidence="1" type="ORF">PFISCL1PPCAC_19216</name>
</gene>
<proteinExistence type="predicted"/>
<comment type="caution">
    <text evidence="1">The sequence shown here is derived from an EMBL/GenBank/DDBJ whole genome shotgun (WGS) entry which is preliminary data.</text>
</comment>
<keyword evidence="2" id="KW-1185">Reference proteome</keyword>
<evidence type="ECO:0000313" key="1">
    <source>
        <dbReference type="EMBL" id="GMT27919.1"/>
    </source>
</evidence>
<evidence type="ECO:0000313" key="2">
    <source>
        <dbReference type="Proteomes" id="UP001432322"/>
    </source>
</evidence>
<sequence>EKFDEVDENSLEVLNCTLEIEADEIKIKPNSVDVPSPFASFNQLNYNLLLSIYENRKKVDIEFECDSLSDNEWIEFRRKMLSREISLTSLDILIPEFTTNSLLFDLHGIEYSREMNGMEFISKEEGKKILYNENMDDNSFSIILFDGLFITEFRIFIGDENLDEARFGLRLKWCENEEEMKKSKENYKIVTAIKK</sequence>
<name>A0AAV5W7G3_9BILA</name>
<organism evidence="1 2">
    <name type="scientific">Pristionchus fissidentatus</name>
    <dbReference type="NCBI Taxonomy" id="1538716"/>
    <lineage>
        <taxon>Eukaryota</taxon>
        <taxon>Metazoa</taxon>
        <taxon>Ecdysozoa</taxon>
        <taxon>Nematoda</taxon>
        <taxon>Chromadorea</taxon>
        <taxon>Rhabditida</taxon>
        <taxon>Rhabditina</taxon>
        <taxon>Diplogasteromorpha</taxon>
        <taxon>Diplogasteroidea</taxon>
        <taxon>Neodiplogasteridae</taxon>
        <taxon>Pristionchus</taxon>
    </lineage>
</organism>
<feature type="non-terminal residue" evidence="1">
    <location>
        <position position="1"/>
    </location>
</feature>
<reference evidence="1" key="1">
    <citation type="submission" date="2023-10" db="EMBL/GenBank/DDBJ databases">
        <title>Genome assembly of Pristionchus species.</title>
        <authorList>
            <person name="Yoshida K."/>
            <person name="Sommer R.J."/>
        </authorList>
    </citation>
    <scope>NUCLEOTIDE SEQUENCE</scope>
    <source>
        <strain evidence="1">RS5133</strain>
    </source>
</reference>
<dbReference type="EMBL" id="BTSY01000005">
    <property type="protein sequence ID" value="GMT27919.1"/>
    <property type="molecule type" value="Genomic_DNA"/>
</dbReference>
<dbReference type="AlphaFoldDB" id="A0AAV5W7G3"/>
<protein>
    <submittedName>
        <fullName evidence="1">Uncharacterized protein</fullName>
    </submittedName>
</protein>